<evidence type="ECO:0008006" key="2">
    <source>
        <dbReference type="Google" id="ProtNLM"/>
    </source>
</evidence>
<protein>
    <recommendedName>
        <fullName evidence="2">Chemotaxis protein</fullName>
    </recommendedName>
</protein>
<gene>
    <name evidence="1" type="ORF">ENQ20_19165</name>
</gene>
<dbReference type="AlphaFoldDB" id="A0A7C1FUH0"/>
<sequence>MNRQDILLLQQISGCPAVTITMPTHRTSPENKQDPIRLRNLVKQATDRLLSEFSKREIEPILGRLEHLAASVDFRHTLDGLALFVHRDFAHSITLPFSLKERVVIDETFFTRDLVFAMNRTPRYWVLVLSEKPTRLFEATRDDLLEIQEGGFPMVHEGPGGEAPLPGGFGIKRSHIRDEAHRQFFRKVDEAFKPFMNGDPLPLVVVGVERYQAFFDEISNHKNAIIARVSGSYDKTSAHELGKLVWPVVKEALAEERHHVLKELDKAIGEQKYVSTIGEVWRLAHEGRGRLLLVEEDFHYPAIVDESGLILSPAQDTEAPGVIDDAVDEIIETVLAKQGKVVFVENGQLAQHQRIALILRY</sequence>
<evidence type="ECO:0000313" key="1">
    <source>
        <dbReference type="EMBL" id="HDX33580.1"/>
    </source>
</evidence>
<comment type="caution">
    <text evidence="1">The sequence shown here is derived from an EMBL/GenBank/DDBJ whole genome shotgun (WGS) entry which is preliminary data.</text>
</comment>
<organism evidence="1">
    <name type="scientific">Caldilinea aerophila</name>
    <dbReference type="NCBI Taxonomy" id="133453"/>
    <lineage>
        <taxon>Bacteria</taxon>
        <taxon>Bacillati</taxon>
        <taxon>Chloroflexota</taxon>
        <taxon>Caldilineae</taxon>
        <taxon>Caldilineales</taxon>
        <taxon>Caldilineaceae</taxon>
        <taxon>Caldilinea</taxon>
    </lineage>
</organism>
<proteinExistence type="predicted"/>
<dbReference type="EMBL" id="DSMG01000196">
    <property type="protein sequence ID" value="HDX33580.1"/>
    <property type="molecule type" value="Genomic_DNA"/>
</dbReference>
<dbReference type="InterPro" id="IPR041289">
    <property type="entry name" value="Bact_RF_family3"/>
</dbReference>
<accession>A0A7C1FUH0</accession>
<dbReference type="Pfam" id="PF18845">
    <property type="entry name" value="baeRF_family3"/>
    <property type="match status" value="1"/>
</dbReference>
<reference evidence="1" key="1">
    <citation type="journal article" date="2020" name="mSystems">
        <title>Genome- and Community-Level Interaction Insights into Carbon Utilization and Element Cycling Functions of Hydrothermarchaeota in Hydrothermal Sediment.</title>
        <authorList>
            <person name="Zhou Z."/>
            <person name="Liu Y."/>
            <person name="Xu W."/>
            <person name="Pan J."/>
            <person name="Luo Z.H."/>
            <person name="Li M."/>
        </authorList>
    </citation>
    <scope>NUCLEOTIDE SEQUENCE [LARGE SCALE GENOMIC DNA]</scope>
    <source>
        <strain evidence="1">SpSt-289</strain>
    </source>
</reference>
<name>A0A7C1FUH0_9CHLR</name>